<dbReference type="AlphaFoldDB" id="A0A9Q0YK14"/>
<proteinExistence type="predicted"/>
<name>A0A9Q0YK14_HOLLE</name>
<evidence type="ECO:0000256" key="1">
    <source>
        <dbReference type="SAM" id="Phobius"/>
    </source>
</evidence>
<protein>
    <submittedName>
        <fullName evidence="2">Uncharacterized protein</fullName>
    </submittedName>
</protein>
<dbReference type="Pfam" id="PF03567">
    <property type="entry name" value="Sulfotransfer_2"/>
    <property type="match status" value="1"/>
</dbReference>
<keyword evidence="3" id="KW-1185">Reference proteome</keyword>
<evidence type="ECO:0000313" key="2">
    <source>
        <dbReference type="EMBL" id="KAJ8021944.1"/>
    </source>
</evidence>
<reference evidence="2" key="1">
    <citation type="submission" date="2021-10" db="EMBL/GenBank/DDBJ databases">
        <title>Tropical sea cucumber genome reveals ecological adaptation and Cuvierian tubules defense mechanism.</title>
        <authorList>
            <person name="Chen T."/>
        </authorList>
    </citation>
    <scope>NUCLEOTIDE SEQUENCE</scope>
    <source>
        <strain evidence="2">Nanhai2018</strain>
        <tissue evidence="2">Muscle</tissue>
    </source>
</reference>
<evidence type="ECO:0000313" key="3">
    <source>
        <dbReference type="Proteomes" id="UP001152320"/>
    </source>
</evidence>
<keyword evidence="1" id="KW-1133">Transmembrane helix</keyword>
<dbReference type="Gene3D" id="3.40.50.300">
    <property type="entry name" value="P-loop containing nucleotide triphosphate hydrolases"/>
    <property type="match status" value="1"/>
</dbReference>
<accession>A0A9Q0YK14</accession>
<dbReference type="GO" id="GO:0008146">
    <property type="term" value="F:sulfotransferase activity"/>
    <property type="evidence" value="ECO:0007669"/>
    <property type="project" value="InterPro"/>
</dbReference>
<gene>
    <name evidence="2" type="ORF">HOLleu_39290</name>
</gene>
<sequence>MGCFRKNHLYILLVIVEVPLIFAIILYLLRDTMRPETPGPRFQHDTIIKSRREKPAHPTPRYHLPIRPEYSQVSDSLKILFFHIPLTGSTAIESSLLFEDQQKKLGGHYVGGHHNISAVMDPTFQNYHKFGMVRHPCSRIISLWQYFSNNMGNIEDKAWVTKHFNETTLSSFDAFVDLLFTRGVPFIENECHLQSQVGMIFNEDERFRLDQLLVYERWDESFEKLGERIKVDKNILKTIEKPVVDRFVCKDKYTPLSWSKIRTLYAMDFCVLGYSTDILEENTVPLLKNLTSDILNNRYRKCRAQTESKSVDQFFDHHFSKLPGNAQCTIYTYFQKNPNTTPDAVNENNKILYLWKTAWSLAGWKPRILTEEDAKRHPNYEELRRKFSAFPTVNEKEYEIACFMRYLAMAAVGGGWMSDYDVLPFRLSGCIEPLNDGGYTVYEGVFPGLVSGTSEEFNRVANLMANVDWKSQPKHFSVKNKPHVSDLHCHTMMVIDKLITSINVDILPDELFDSPFTCNRTTSEMSFNPIPVGLPRMPWAVHYAHRPISVLRKRNLTHLGDEFFDHKSMSRSEFMKTAYNFLQQKCF</sequence>
<dbReference type="InterPro" id="IPR005331">
    <property type="entry name" value="Sulfotransferase"/>
</dbReference>
<dbReference type="EMBL" id="JAIZAY010000021">
    <property type="protein sequence ID" value="KAJ8021944.1"/>
    <property type="molecule type" value="Genomic_DNA"/>
</dbReference>
<keyword evidence="1" id="KW-0472">Membrane</keyword>
<feature type="transmembrane region" description="Helical" evidence="1">
    <location>
        <begin position="9"/>
        <end position="29"/>
    </location>
</feature>
<dbReference type="InterPro" id="IPR027417">
    <property type="entry name" value="P-loop_NTPase"/>
</dbReference>
<organism evidence="2 3">
    <name type="scientific">Holothuria leucospilota</name>
    <name type="common">Black long sea cucumber</name>
    <name type="synonym">Mertensiothuria leucospilota</name>
    <dbReference type="NCBI Taxonomy" id="206669"/>
    <lineage>
        <taxon>Eukaryota</taxon>
        <taxon>Metazoa</taxon>
        <taxon>Echinodermata</taxon>
        <taxon>Eleutherozoa</taxon>
        <taxon>Echinozoa</taxon>
        <taxon>Holothuroidea</taxon>
        <taxon>Aspidochirotacea</taxon>
        <taxon>Aspidochirotida</taxon>
        <taxon>Holothuriidae</taxon>
        <taxon>Holothuria</taxon>
    </lineage>
</organism>
<dbReference type="GO" id="GO:0016020">
    <property type="term" value="C:membrane"/>
    <property type="evidence" value="ECO:0007669"/>
    <property type="project" value="InterPro"/>
</dbReference>
<keyword evidence="1" id="KW-0812">Transmembrane</keyword>
<comment type="caution">
    <text evidence="2">The sequence shown here is derived from an EMBL/GenBank/DDBJ whole genome shotgun (WGS) entry which is preliminary data.</text>
</comment>
<dbReference type="OrthoDB" id="423767at2759"/>
<dbReference type="Proteomes" id="UP001152320">
    <property type="component" value="Chromosome 21"/>
</dbReference>